<sequence length="202" mass="23397">MIDFGFKKLAIFTLCVLMAMSCQQKNKEIDKVKIVNDYIDALNASDYDKVAGLFRDSIRLREMDYVSAFSKEGYHSLFQWDSTFHPKYEILDVKSDGNEVRMKVSKQCERILFLNEEPIITQEVVKFDGDAIQSIDIVEYVVFNDSLWSAKRADLMAWIENHHPELNGFIYDQTKQGALNYLKAMALYKNRQDSIPVQGVIN</sequence>
<organism evidence="2 3">
    <name type="scientific">Flagellimonas taeanensis</name>
    <dbReference type="NCBI Taxonomy" id="1005926"/>
    <lineage>
        <taxon>Bacteria</taxon>
        <taxon>Pseudomonadati</taxon>
        <taxon>Bacteroidota</taxon>
        <taxon>Flavobacteriia</taxon>
        <taxon>Flavobacteriales</taxon>
        <taxon>Flavobacteriaceae</taxon>
        <taxon>Flagellimonas</taxon>
    </lineage>
</organism>
<name>A0A1M6TBY3_9FLAO</name>
<comment type="caution">
    <text evidence="2">The sequence shown here is derived from an EMBL/GenBank/DDBJ whole genome shotgun (WGS) entry which is preliminary data.</text>
</comment>
<evidence type="ECO:0000313" key="4">
    <source>
        <dbReference type="Proteomes" id="UP000198940"/>
    </source>
</evidence>
<proteinExistence type="predicted"/>
<reference evidence="2 3" key="1">
    <citation type="submission" date="2016-11" db="EMBL/GenBank/DDBJ databases">
        <authorList>
            <person name="Varghese N."/>
            <person name="Submissions S."/>
        </authorList>
    </citation>
    <scope>NUCLEOTIDE SEQUENCE [LARGE SCALE GENOMIC DNA]</scope>
    <source>
        <strain evidence="2 3">CGMCC 1.12174</strain>
        <strain evidence="1 4">DSM 26351</strain>
    </source>
</reference>
<evidence type="ECO:0000313" key="2">
    <source>
        <dbReference type="EMBL" id="SHK54384.1"/>
    </source>
</evidence>
<dbReference type="PROSITE" id="PS51257">
    <property type="entry name" value="PROKAR_LIPOPROTEIN"/>
    <property type="match status" value="1"/>
</dbReference>
<gene>
    <name evidence="1" type="ORF">SAMN04487891_103144</name>
    <name evidence="2" type="ORF">SAMN05216293_1306</name>
</gene>
<accession>A0A1M6TBY3</accession>
<evidence type="ECO:0008006" key="5">
    <source>
        <dbReference type="Google" id="ProtNLM"/>
    </source>
</evidence>
<protein>
    <recommendedName>
        <fullName evidence="5">SnoaL-like domain-containing protein</fullName>
    </recommendedName>
</protein>
<evidence type="ECO:0000313" key="1">
    <source>
        <dbReference type="EMBL" id="SFB87024.1"/>
    </source>
</evidence>
<keyword evidence="4" id="KW-1185">Reference proteome</keyword>
<dbReference type="SUPFAM" id="SSF54427">
    <property type="entry name" value="NTF2-like"/>
    <property type="match status" value="1"/>
</dbReference>
<dbReference type="EMBL" id="FRAT01000003">
    <property type="protein sequence ID" value="SHK54384.1"/>
    <property type="molecule type" value="Genomic_DNA"/>
</dbReference>
<dbReference type="Gene3D" id="3.10.450.50">
    <property type="match status" value="1"/>
</dbReference>
<dbReference type="AlphaFoldDB" id="A0A1M6TBY3"/>
<dbReference type="OrthoDB" id="1121874at2"/>
<dbReference type="EMBL" id="FOKU01000003">
    <property type="protein sequence ID" value="SFB87024.1"/>
    <property type="molecule type" value="Genomic_DNA"/>
</dbReference>
<dbReference type="Proteomes" id="UP000184031">
    <property type="component" value="Unassembled WGS sequence"/>
</dbReference>
<dbReference type="Proteomes" id="UP000198940">
    <property type="component" value="Unassembled WGS sequence"/>
</dbReference>
<dbReference type="STRING" id="1055723.SAMN05216293_1306"/>
<evidence type="ECO:0000313" key="3">
    <source>
        <dbReference type="Proteomes" id="UP000184031"/>
    </source>
</evidence>
<dbReference type="RefSeq" id="WP_143070689.1">
    <property type="nucleotide sequence ID" value="NZ_FOKU01000003.1"/>
</dbReference>
<dbReference type="InterPro" id="IPR032710">
    <property type="entry name" value="NTF2-like_dom_sf"/>
</dbReference>